<dbReference type="OrthoDB" id="3344688at2759"/>
<evidence type="ECO:0008006" key="3">
    <source>
        <dbReference type="Google" id="ProtNLM"/>
    </source>
</evidence>
<keyword evidence="2" id="KW-1185">Reference proteome</keyword>
<gene>
    <name evidence="1" type="ORF">O181_076362</name>
</gene>
<organism evidence="1 2">
    <name type="scientific">Austropuccinia psidii MF-1</name>
    <dbReference type="NCBI Taxonomy" id="1389203"/>
    <lineage>
        <taxon>Eukaryota</taxon>
        <taxon>Fungi</taxon>
        <taxon>Dikarya</taxon>
        <taxon>Basidiomycota</taxon>
        <taxon>Pucciniomycotina</taxon>
        <taxon>Pucciniomycetes</taxon>
        <taxon>Pucciniales</taxon>
        <taxon>Sphaerophragmiaceae</taxon>
        <taxon>Austropuccinia</taxon>
    </lineage>
</organism>
<dbReference type="AlphaFoldDB" id="A0A9Q3FE67"/>
<proteinExistence type="predicted"/>
<dbReference type="Proteomes" id="UP000765509">
    <property type="component" value="Unassembled WGS sequence"/>
</dbReference>
<protein>
    <recommendedName>
        <fullName evidence="3">Reverse transcriptase Ty1/copia-type domain-containing protein</fullName>
    </recommendedName>
</protein>
<evidence type="ECO:0000313" key="1">
    <source>
        <dbReference type="EMBL" id="MBW0536647.1"/>
    </source>
</evidence>
<accession>A0A9Q3FE67</accession>
<dbReference type="EMBL" id="AVOT02041336">
    <property type="protein sequence ID" value="MBW0536647.1"/>
    <property type="molecule type" value="Genomic_DNA"/>
</dbReference>
<sequence>MPVQHLGYNLNWCKNELKINQTDLIVKLLRQFGMEDCKAVKTPCNGNFLNEIGCNLLDDVIKVTLSQQAIGSLNYLAHHTQPDVLFTVDQLSKYSIKPNQFHWSSLKHMLHYMKGTKNECSVYKQQ</sequence>
<comment type="caution">
    <text evidence="1">The sequence shown here is derived from an EMBL/GenBank/DDBJ whole genome shotgun (WGS) entry which is preliminary data.</text>
</comment>
<reference evidence="1" key="1">
    <citation type="submission" date="2021-03" db="EMBL/GenBank/DDBJ databases">
        <title>Draft genome sequence of rust myrtle Austropuccinia psidii MF-1, a brazilian biotype.</title>
        <authorList>
            <person name="Quecine M.C."/>
            <person name="Pachon D.M.R."/>
            <person name="Bonatelli M.L."/>
            <person name="Correr F.H."/>
            <person name="Franceschini L.M."/>
            <person name="Leite T.F."/>
            <person name="Margarido G.R.A."/>
            <person name="Almeida C.A."/>
            <person name="Ferrarezi J.A."/>
            <person name="Labate C.A."/>
        </authorList>
    </citation>
    <scope>NUCLEOTIDE SEQUENCE</scope>
    <source>
        <strain evidence="1">MF-1</strain>
    </source>
</reference>
<evidence type="ECO:0000313" key="2">
    <source>
        <dbReference type="Proteomes" id="UP000765509"/>
    </source>
</evidence>
<name>A0A9Q3FE67_9BASI</name>